<dbReference type="Proteomes" id="UP001501821">
    <property type="component" value="Unassembled WGS sequence"/>
</dbReference>
<protein>
    <submittedName>
        <fullName evidence="2">ANTAR domain-containing protein</fullName>
    </submittedName>
</protein>
<dbReference type="SMART" id="SM01012">
    <property type="entry name" value="ANTAR"/>
    <property type="match status" value="1"/>
</dbReference>
<dbReference type="Gene3D" id="3.30.450.40">
    <property type="match status" value="1"/>
</dbReference>
<dbReference type="SUPFAM" id="SSF55781">
    <property type="entry name" value="GAF domain-like"/>
    <property type="match status" value="1"/>
</dbReference>
<proteinExistence type="predicted"/>
<dbReference type="InterPro" id="IPR029016">
    <property type="entry name" value="GAF-like_dom_sf"/>
</dbReference>
<dbReference type="InterPro" id="IPR005561">
    <property type="entry name" value="ANTAR"/>
</dbReference>
<sequence length="235" mass="24388">MRTTSQILTTIDAVDDGRPLPELLCVDCDEALGLSGSAMSLMNDAGHQGVIGCSGPLAGQLEELQFELGEGPSLDASRSNRPVLRPDLAGALSQWPGFAPAALGAGVQAVFAVPLQVDAIRLGSLCLYRSAHGALDDGEAMTTVAYADAAVAVLLRLQAGAGGAAALPPELGRPLEYRAEVHQATGFLSVQAAVGLPEALLLLRARAFSSDRPLLQVARDVLSGRIRILRGDEDD</sequence>
<evidence type="ECO:0000313" key="3">
    <source>
        <dbReference type="Proteomes" id="UP001501821"/>
    </source>
</evidence>
<comment type="caution">
    <text evidence="2">The sequence shown here is derived from an EMBL/GenBank/DDBJ whole genome shotgun (WGS) entry which is preliminary data.</text>
</comment>
<keyword evidence="3" id="KW-1185">Reference proteome</keyword>
<dbReference type="EMBL" id="BAABAH010000011">
    <property type="protein sequence ID" value="GAA3825875.1"/>
    <property type="molecule type" value="Genomic_DNA"/>
</dbReference>
<dbReference type="RefSeq" id="WP_344776661.1">
    <property type="nucleotide sequence ID" value="NZ_BAABAH010000011.1"/>
</dbReference>
<dbReference type="PROSITE" id="PS50921">
    <property type="entry name" value="ANTAR"/>
    <property type="match status" value="1"/>
</dbReference>
<feature type="domain" description="ANTAR" evidence="1">
    <location>
        <begin position="161"/>
        <end position="222"/>
    </location>
</feature>
<evidence type="ECO:0000259" key="1">
    <source>
        <dbReference type="PROSITE" id="PS50921"/>
    </source>
</evidence>
<evidence type="ECO:0000313" key="2">
    <source>
        <dbReference type="EMBL" id="GAA3825875.1"/>
    </source>
</evidence>
<accession>A0ABP7ISG8</accession>
<name>A0ABP7ISG8_9ACTN</name>
<gene>
    <name evidence="2" type="ORF">GCM10022242_28980</name>
</gene>
<reference evidence="3" key="1">
    <citation type="journal article" date="2019" name="Int. J. Syst. Evol. Microbiol.">
        <title>The Global Catalogue of Microorganisms (GCM) 10K type strain sequencing project: providing services to taxonomists for standard genome sequencing and annotation.</title>
        <authorList>
            <consortium name="The Broad Institute Genomics Platform"/>
            <consortium name="The Broad Institute Genome Sequencing Center for Infectious Disease"/>
            <person name="Wu L."/>
            <person name="Ma J."/>
        </authorList>
    </citation>
    <scope>NUCLEOTIDE SEQUENCE [LARGE SCALE GENOMIC DNA]</scope>
    <source>
        <strain evidence="3">JCM 16953</strain>
    </source>
</reference>
<organism evidence="2 3">
    <name type="scientific">Nocardioides panacisoli</name>
    <dbReference type="NCBI Taxonomy" id="627624"/>
    <lineage>
        <taxon>Bacteria</taxon>
        <taxon>Bacillati</taxon>
        <taxon>Actinomycetota</taxon>
        <taxon>Actinomycetes</taxon>
        <taxon>Propionibacteriales</taxon>
        <taxon>Nocardioidaceae</taxon>
        <taxon>Nocardioides</taxon>
    </lineage>
</organism>